<comment type="subcellular location">
    <subcellularLocation>
        <location evidence="1">Cell outer membrane</location>
        <topology evidence="1">Multi-pass membrane protein</topology>
    </subcellularLocation>
</comment>
<proteinExistence type="inferred from homology"/>
<keyword evidence="1" id="KW-0998">Cell outer membrane</keyword>
<comment type="similarity">
    <text evidence="1">Belongs to the TonB-dependent receptor family.</text>
</comment>
<gene>
    <name evidence="4" type="ORF">SAMN05660313_02074</name>
</gene>
<dbReference type="Proteomes" id="UP000183257">
    <property type="component" value="Unassembled WGS sequence"/>
</dbReference>
<dbReference type="PROSITE" id="PS52016">
    <property type="entry name" value="TONB_DEPENDENT_REC_3"/>
    <property type="match status" value="1"/>
</dbReference>
<keyword evidence="2" id="KW-1133">Transmembrane helix</keyword>
<dbReference type="RefSeq" id="WP_072303689.1">
    <property type="nucleotide sequence ID" value="NZ_FPIY01000002.1"/>
</dbReference>
<keyword evidence="1 2" id="KW-0472">Membrane</keyword>
<dbReference type="SUPFAM" id="SSF56935">
    <property type="entry name" value="Porins"/>
    <property type="match status" value="1"/>
</dbReference>
<dbReference type="EMBL" id="FPIY01000002">
    <property type="protein sequence ID" value="SFW49327.1"/>
    <property type="molecule type" value="Genomic_DNA"/>
</dbReference>
<dbReference type="Gene3D" id="2.170.130.10">
    <property type="entry name" value="TonB-dependent receptor, plug domain"/>
    <property type="match status" value="1"/>
</dbReference>
<dbReference type="STRING" id="76595.SAMN05660313_02074"/>
<dbReference type="AlphaFoldDB" id="A0A1K1PNV9"/>
<feature type="transmembrane region" description="Helical" evidence="2">
    <location>
        <begin position="84"/>
        <end position="105"/>
    </location>
</feature>
<dbReference type="InterPro" id="IPR039426">
    <property type="entry name" value="TonB-dep_rcpt-like"/>
</dbReference>
<evidence type="ECO:0000313" key="5">
    <source>
        <dbReference type="Proteomes" id="UP000183257"/>
    </source>
</evidence>
<reference evidence="5" key="1">
    <citation type="submission" date="2016-11" db="EMBL/GenBank/DDBJ databases">
        <authorList>
            <person name="Varghese N."/>
            <person name="Submissions S."/>
        </authorList>
    </citation>
    <scope>NUCLEOTIDE SEQUENCE [LARGE SCALE GENOMIC DNA]</scope>
    <source>
        <strain evidence="5">DSM 24786</strain>
    </source>
</reference>
<dbReference type="InterPro" id="IPR008756">
    <property type="entry name" value="Peptidase_M56"/>
</dbReference>
<organism evidence="4 5">
    <name type="scientific">Cellulophaga fucicola</name>
    <dbReference type="NCBI Taxonomy" id="76595"/>
    <lineage>
        <taxon>Bacteria</taxon>
        <taxon>Pseudomonadati</taxon>
        <taxon>Bacteroidota</taxon>
        <taxon>Flavobacteriia</taxon>
        <taxon>Flavobacteriales</taxon>
        <taxon>Flavobacteriaceae</taxon>
        <taxon>Cellulophaga</taxon>
    </lineage>
</organism>
<keyword evidence="1" id="KW-1134">Transmembrane beta strand</keyword>
<sequence length="442" mass="50065">MEYLIFIAKSSLVIALFFICFQVFLRNETFFKAKRWFLLAGIFVAMAFPFLIITKVVFVTTPVVDFNKLTNTVVNQSSIESINWWLVTLTVYAVGCIFFLGKFLVQLASLFSLINKGTSTRVGKYKMIEVTADTSAFSFFNYIVYNPNLHTANELKTIIKHEELHAIQKHSVDMLFTHLLCVLQWANPFAWWYKKLVSVNLEYLVDNTIVSNQNKKEYQYLLLQQSVHSVASLSLTNTFFSSLVKKRIVMLNKSKSKKYNMLKMGVVLPVLLVATLTLNTQVVAQTKPTIDNKETPTKPLLNIAADSILPKKIAKKTTQIISKQPVSKRVTSNIKPKTQRDSVKTVQNKYNFQIVTNDTLMLKPVSMTTPIGTTTTTTTNGSNFISKKPLILVNGEVMPSSFNMNLLIPENIKRINVIKNESAIELYGDRGKNGVVEIITKK</sequence>
<dbReference type="Pfam" id="PF05569">
    <property type="entry name" value="Peptidase_M56"/>
    <property type="match status" value="1"/>
</dbReference>
<evidence type="ECO:0000256" key="2">
    <source>
        <dbReference type="SAM" id="Phobius"/>
    </source>
</evidence>
<keyword evidence="5" id="KW-1185">Reference proteome</keyword>
<dbReference type="InterPro" id="IPR037066">
    <property type="entry name" value="Plug_dom_sf"/>
</dbReference>
<keyword evidence="4" id="KW-0675">Receptor</keyword>
<name>A0A1K1PNV9_9FLAO</name>
<evidence type="ECO:0000259" key="3">
    <source>
        <dbReference type="Pfam" id="PF05569"/>
    </source>
</evidence>
<dbReference type="OrthoDB" id="1522859at2"/>
<dbReference type="InterPro" id="IPR052173">
    <property type="entry name" value="Beta-lactam_resp_regulator"/>
</dbReference>
<feature type="domain" description="Peptidase M56" evidence="3">
    <location>
        <begin position="151"/>
        <end position="251"/>
    </location>
</feature>
<dbReference type="PANTHER" id="PTHR34978">
    <property type="entry name" value="POSSIBLE SENSOR-TRANSDUCER PROTEIN BLAR"/>
    <property type="match status" value="1"/>
</dbReference>
<protein>
    <submittedName>
        <fullName evidence="4">TonB-dependent Receptor Plug Domain</fullName>
    </submittedName>
</protein>
<dbReference type="GO" id="GO:0009279">
    <property type="term" value="C:cell outer membrane"/>
    <property type="evidence" value="ECO:0007669"/>
    <property type="project" value="UniProtKB-SubCell"/>
</dbReference>
<feature type="transmembrane region" description="Helical" evidence="2">
    <location>
        <begin position="265"/>
        <end position="284"/>
    </location>
</feature>
<evidence type="ECO:0000313" key="4">
    <source>
        <dbReference type="EMBL" id="SFW49327.1"/>
    </source>
</evidence>
<evidence type="ECO:0000256" key="1">
    <source>
        <dbReference type="PROSITE-ProRule" id="PRU01360"/>
    </source>
</evidence>
<dbReference type="PANTHER" id="PTHR34978:SF3">
    <property type="entry name" value="SLR0241 PROTEIN"/>
    <property type="match status" value="1"/>
</dbReference>
<keyword evidence="1" id="KW-0813">Transport</keyword>
<feature type="transmembrane region" description="Helical" evidence="2">
    <location>
        <begin position="6"/>
        <end position="25"/>
    </location>
</feature>
<keyword evidence="1 2" id="KW-0812">Transmembrane</keyword>
<accession>A0A1K1PNV9</accession>
<feature type="transmembrane region" description="Helical" evidence="2">
    <location>
        <begin position="37"/>
        <end position="64"/>
    </location>
</feature>